<evidence type="ECO:0000313" key="6">
    <source>
        <dbReference type="Proteomes" id="UP000321261"/>
    </source>
</evidence>
<dbReference type="SMART" id="SM00421">
    <property type="entry name" value="HTH_LUXR"/>
    <property type="match status" value="1"/>
</dbReference>
<evidence type="ECO:0000259" key="4">
    <source>
        <dbReference type="PROSITE" id="PS50043"/>
    </source>
</evidence>
<gene>
    <name evidence="5" type="ORF">FHX44_11455</name>
</gene>
<dbReference type="PANTHER" id="PTHR44688">
    <property type="entry name" value="DNA-BINDING TRANSCRIPTIONAL ACTIVATOR DEVR_DOSR"/>
    <property type="match status" value="1"/>
</dbReference>
<dbReference type="Proteomes" id="UP000321261">
    <property type="component" value="Unassembled WGS sequence"/>
</dbReference>
<reference evidence="5 6" key="1">
    <citation type="submission" date="2019-06" db="EMBL/GenBank/DDBJ databases">
        <title>Sequencing the genomes of 1000 actinobacteria strains.</title>
        <authorList>
            <person name="Klenk H.-P."/>
        </authorList>
    </citation>
    <scope>NUCLEOTIDE SEQUENCE [LARGE SCALE GENOMIC DNA]</scope>
    <source>
        <strain evidence="5 6">DSM 45671</strain>
    </source>
</reference>
<dbReference type="RefSeq" id="WP_246170165.1">
    <property type="nucleotide sequence ID" value="NZ_VIWU01000001.1"/>
</dbReference>
<evidence type="ECO:0000256" key="1">
    <source>
        <dbReference type="ARBA" id="ARBA00023015"/>
    </source>
</evidence>
<dbReference type="InterPro" id="IPR016032">
    <property type="entry name" value="Sig_transdc_resp-reg_C-effctor"/>
</dbReference>
<name>A0A561SIB0_9PSEU</name>
<dbReference type="GO" id="GO:0006355">
    <property type="term" value="P:regulation of DNA-templated transcription"/>
    <property type="evidence" value="ECO:0007669"/>
    <property type="project" value="InterPro"/>
</dbReference>
<comment type="caution">
    <text evidence="5">The sequence shown here is derived from an EMBL/GenBank/DDBJ whole genome shotgun (WGS) entry which is preliminary data.</text>
</comment>
<evidence type="ECO:0000313" key="5">
    <source>
        <dbReference type="EMBL" id="TWF74574.1"/>
    </source>
</evidence>
<proteinExistence type="predicted"/>
<sequence>MPSARAHLLYGEWLRRENRRAEARAQLRTAHESFATMGAEAFAERAGRELAATGETVRRRAVGVSDELTPQEAQIARLAVAGQTNPEIGAALYLSPRTVEWHLRKVFTKLAIGSRRELAAALRDR</sequence>
<organism evidence="5 6">
    <name type="scientific">Pseudonocardia hierapolitana</name>
    <dbReference type="NCBI Taxonomy" id="1128676"/>
    <lineage>
        <taxon>Bacteria</taxon>
        <taxon>Bacillati</taxon>
        <taxon>Actinomycetota</taxon>
        <taxon>Actinomycetes</taxon>
        <taxon>Pseudonocardiales</taxon>
        <taxon>Pseudonocardiaceae</taxon>
        <taxon>Pseudonocardia</taxon>
    </lineage>
</organism>
<dbReference type="CDD" id="cd06170">
    <property type="entry name" value="LuxR_C_like"/>
    <property type="match status" value="1"/>
</dbReference>
<dbReference type="GO" id="GO:0003677">
    <property type="term" value="F:DNA binding"/>
    <property type="evidence" value="ECO:0007669"/>
    <property type="project" value="UniProtKB-KW"/>
</dbReference>
<dbReference type="InterPro" id="IPR000792">
    <property type="entry name" value="Tscrpt_reg_LuxR_C"/>
</dbReference>
<accession>A0A561SIB0</accession>
<dbReference type="AlphaFoldDB" id="A0A561SIB0"/>
<dbReference type="SUPFAM" id="SSF46894">
    <property type="entry name" value="C-terminal effector domain of the bipartite response regulators"/>
    <property type="match status" value="1"/>
</dbReference>
<keyword evidence="1" id="KW-0805">Transcription regulation</keyword>
<keyword evidence="2" id="KW-0238">DNA-binding</keyword>
<keyword evidence="3" id="KW-0804">Transcription</keyword>
<dbReference type="PRINTS" id="PR00038">
    <property type="entry name" value="HTHLUXR"/>
</dbReference>
<keyword evidence="6" id="KW-1185">Reference proteome</keyword>
<feature type="domain" description="HTH luxR-type" evidence="4">
    <location>
        <begin position="61"/>
        <end position="125"/>
    </location>
</feature>
<dbReference type="PANTHER" id="PTHR44688:SF16">
    <property type="entry name" value="DNA-BINDING TRANSCRIPTIONAL ACTIVATOR DEVR_DOSR"/>
    <property type="match status" value="1"/>
</dbReference>
<protein>
    <submittedName>
        <fullName evidence="5">Regulatory LuxR family protein</fullName>
    </submittedName>
</protein>
<dbReference type="Gene3D" id="1.10.10.10">
    <property type="entry name" value="Winged helix-like DNA-binding domain superfamily/Winged helix DNA-binding domain"/>
    <property type="match status" value="1"/>
</dbReference>
<evidence type="ECO:0000256" key="2">
    <source>
        <dbReference type="ARBA" id="ARBA00023125"/>
    </source>
</evidence>
<dbReference type="InterPro" id="IPR036388">
    <property type="entry name" value="WH-like_DNA-bd_sf"/>
</dbReference>
<dbReference type="Pfam" id="PF00196">
    <property type="entry name" value="GerE"/>
    <property type="match status" value="1"/>
</dbReference>
<dbReference type="PROSITE" id="PS50043">
    <property type="entry name" value="HTH_LUXR_2"/>
    <property type="match status" value="1"/>
</dbReference>
<dbReference type="EMBL" id="VIWU01000001">
    <property type="protein sequence ID" value="TWF74574.1"/>
    <property type="molecule type" value="Genomic_DNA"/>
</dbReference>
<evidence type="ECO:0000256" key="3">
    <source>
        <dbReference type="ARBA" id="ARBA00023163"/>
    </source>
</evidence>